<name>A0ABW8ICI3_9BACI</name>
<accession>A0ABW8ICI3</accession>
<dbReference type="InterPro" id="IPR030911">
    <property type="entry name" value="Sec_acc_SLAP"/>
</dbReference>
<evidence type="ECO:0000313" key="2">
    <source>
        <dbReference type="Proteomes" id="UP001619911"/>
    </source>
</evidence>
<protein>
    <submittedName>
        <fullName evidence="1">Accessory Sec system S-layer assembly protein</fullName>
    </submittedName>
</protein>
<dbReference type="RefSeq" id="WP_404317611.1">
    <property type="nucleotide sequence ID" value="NZ_JAUIYO010000009.1"/>
</dbReference>
<dbReference type="InterPro" id="IPR030910">
    <property type="entry name" value="SLAP_dom"/>
</dbReference>
<keyword evidence="2" id="KW-1185">Reference proteome</keyword>
<dbReference type="EMBL" id="JAUIYO010000009">
    <property type="protein sequence ID" value="MFK2826356.1"/>
    <property type="molecule type" value="Genomic_DNA"/>
</dbReference>
<evidence type="ECO:0000313" key="1">
    <source>
        <dbReference type="EMBL" id="MFK2826356.1"/>
    </source>
</evidence>
<dbReference type="NCBIfam" id="TIGR04399">
    <property type="entry name" value="acc_Sec_SLAP"/>
    <property type="match status" value="1"/>
</dbReference>
<sequence>MMFSFFKKKKNDINQLKNDGRESAIASSELTDGETAESAEEVETELSLHPSANIPKEQMYVLRFLNNELSPLKANQLSLSGIEWDEQPEGLAVSAFVRNSVDKGIQLGDVSLLLINEENQVKARHDFNLAEVGEIPAKSSRPWTFIFPAASVEQQVELGKENWTLAFDLTSKEHQLDLADSWEESLPAEEKEKLQQLVKQLGAPGKNELNFTGLQAKAAEDGKFHVTILIRNGYTRNINIEKLPLQVLDSQKEIIAEGQFNIGSLEIKANTTKPWSFIFPKELLKAEHPDLSSWSVQVKNN</sequence>
<dbReference type="Proteomes" id="UP001619911">
    <property type="component" value="Unassembled WGS sequence"/>
</dbReference>
<organism evidence="1 2">
    <name type="scientific">Bacillus lumedeiriae</name>
    <dbReference type="NCBI Taxonomy" id="3058829"/>
    <lineage>
        <taxon>Bacteria</taxon>
        <taxon>Bacillati</taxon>
        <taxon>Bacillota</taxon>
        <taxon>Bacilli</taxon>
        <taxon>Bacillales</taxon>
        <taxon>Bacillaceae</taxon>
        <taxon>Bacillus</taxon>
    </lineage>
</organism>
<reference evidence="1 2" key="1">
    <citation type="submission" date="2023-07" db="EMBL/GenBank/DDBJ databases">
        <title>Bacillus lucianemedeirus sp. nov, a new species isolated from an immunobiological production facility.</title>
        <authorList>
            <person name="Costa L.V."/>
            <person name="Miranda R.V.S.L."/>
            <person name="Brandao M.L.L."/>
            <person name="Reis C.M.F."/>
            <person name="Frazao A.M."/>
            <person name="Cruz F.V."/>
            <person name="Baio P.V.P."/>
            <person name="Veras J.F.C."/>
            <person name="Ramos J.N."/>
            <person name="Vieira V."/>
        </authorList>
    </citation>
    <scope>NUCLEOTIDE SEQUENCE [LARGE SCALE GENOMIC DNA]</scope>
    <source>
        <strain evidence="1 2">B190/17</strain>
    </source>
</reference>
<gene>
    <name evidence="1" type="ORF">QYG89_11895</name>
</gene>
<proteinExistence type="predicted"/>
<comment type="caution">
    <text evidence="1">The sequence shown here is derived from an EMBL/GenBank/DDBJ whole genome shotgun (WGS) entry which is preliminary data.</text>
</comment>
<dbReference type="NCBIfam" id="TIGR04398">
    <property type="entry name" value="SLAP_DUP"/>
    <property type="match status" value="2"/>
</dbReference>